<accession>A0ABD5W6K2</accession>
<feature type="domain" description="VOC" evidence="2">
    <location>
        <begin position="5"/>
        <end position="144"/>
    </location>
</feature>
<feature type="compositionally biased region" description="Gly residues" evidence="1">
    <location>
        <begin position="82"/>
        <end position="95"/>
    </location>
</feature>
<feature type="region of interest" description="Disordered" evidence="1">
    <location>
        <begin position="54"/>
        <end position="96"/>
    </location>
</feature>
<evidence type="ECO:0000313" key="4">
    <source>
        <dbReference type="Proteomes" id="UP001596461"/>
    </source>
</evidence>
<comment type="caution">
    <text evidence="3">The sequence shown here is derived from an EMBL/GenBank/DDBJ whole genome shotgun (WGS) entry which is preliminary data.</text>
</comment>
<dbReference type="SUPFAM" id="SSF54593">
    <property type="entry name" value="Glyoxalase/Bleomycin resistance protein/Dihydroxybiphenyl dioxygenase"/>
    <property type="match status" value="1"/>
</dbReference>
<organism evidence="3 4">
    <name type="scientific">Halobaculum lipolyticum</name>
    <dbReference type="NCBI Taxonomy" id="3032001"/>
    <lineage>
        <taxon>Archaea</taxon>
        <taxon>Methanobacteriati</taxon>
        <taxon>Methanobacteriota</taxon>
        <taxon>Stenosarchaea group</taxon>
        <taxon>Halobacteria</taxon>
        <taxon>Halobacteriales</taxon>
        <taxon>Haloferacaceae</taxon>
        <taxon>Halobaculum</taxon>
    </lineage>
</organism>
<evidence type="ECO:0000259" key="2">
    <source>
        <dbReference type="PROSITE" id="PS51819"/>
    </source>
</evidence>
<reference evidence="3 4" key="1">
    <citation type="journal article" date="2019" name="Int. J. Syst. Evol. Microbiol.">
        <title>The Global Catalogue of Microorganisms (GCM) 10K type strain sequencing project: providing services to taxonomists for standard genome sequencing and annotation.</title>
        <authorList>
            <consortium name="The Broad Institute Genomics Platform"/>
            <consortium name="The Broad Institute Genome Sequencing Center for Infectious Disease"/>
            <person name="Wu L."/>
            <person name="Ma J."/>
        </authorList>
    </citation>
    <scope>NUCLEOTIDE SEQUENCE [LARGE SCALE GENOMIC DNA]</scope>
    <source>
        <strain evidence="3 4">DT31</strain>
    </source>
</reference>
<gene>
    <name evidence="3" type="ORF">ACFQL9_04985</name>
</gene>
<dbReference type="InterPro" id="IPR037523">
    <property type="entry name" value="VOC_core"/>
</dbReference>
<evidence type="ECO:0000256" key="1">
    <source>
        <dbReference type="SAM" id="MobiDB-lite"/>
    </source>
</evidence>
<dbReference type="Proteomes" id="UP001596461">
    <property type="component" value="Unassembled WGS sequence"/>
</dbReference>
<dbReference type="InterPro" id="IPR029068">
    <property type="entry name" value="Glyas_Bleomycin-R_OHBP_Dase"/>
</dbReference>
<feature type="compositionally biased region" description="Acidic residues" evidence="1">
    <location>
        <begin position="67"/>
        <end position="81"/>
    </location>
</feature>
<dbReference type="AlphaFoldDB" id="A0ABD5W6K2"/>
<dbReference type="GeneID" id="81125762"/>
<evidence type="ECO:0000313" key="3">
    <source>
        <dbReference type="EMBL" id="MFC7068991.1"/>
    </source>
</evidence>
<keyword evidence="4" id="KW-1185">Reference proteome</keyword>
<dbReference type="EMBL" id="JBHTAH010000003">
    <property type="protein sequence ID" value="MFC7068991.1"/>
    <property type="molecule type" value="Genomic_DNA"/>
</dbReference>
<proteinExistence type="predicted"/>
<dbReference type="PROSITE" id="PS51819">
    <property type="entry name" value="VOC"/>
    <property type="match status" value="1"/>
</dbReference>
<dbReference type="Gene3D" id="3.10.180.10">
    <property type="entry name" value="2,3-Dihydroxybiphenyl 1,2-Dioxygenase, domain 1"/>
    <property type="match status" value="1"/>
</dbReference>
<sequence length="156" mass="16219">MHATAADFVFYNVDDIERAVSFYRDTLGLPLEAADEEAGWAEFAAPPTTLVLWHDRSGETQVPETGGDTDDGAAGNDDDGGEYGSGDGGGSGGGVALAVDDVESAVEELRAAGTAVHMDPIETSVCDMAVIGDPAGNTILLHRRHDGTTGRRDPFP</sequence>
<dbReference type="Pfam" id="PF00903">
    <property type="entry name" value="Glyoxalase"/>
    <property type="match status" value="1"/>
</dbReference>
<protein>
    <submittedName>
        <fullName evidence="3">VOC family protein</fullName>
    </submittedName>
</protein>
<dbReference type="RefSeq" id="WP_284030906.1">
    <property type="nucleotide sequence ID" value="NZ_CP126154.1"/>
</dbReference>
<dbReference type="InterPro" id="IPR004360">
    <property type="entry name" value="Glyas_Fos-R_dOase_dom"/>
</dbReference>
<name>A0ABD5W6K2_9EURY</name>